<sequence length="254" mass="29402">MEYNSNLNYPEDSTIICARCKKKICSKCGRAWPLVSTREMEATIRLEHLHRIIWFLGYQFIWIVLVTGLLTCIPSWYKLVYQNDGMIVLYTLLNIILLFNMDHMHDHLSNFILLTWSAVLIGILITGVTLFHSWTEIKEAFMLTVIIVIALATYVHRRERDLNRVLDYLSIGLCAITVLGIIWLLRPWASGKLILSSLCGILTCLITVYELHVERWFPIGKQRSAMLRSATLGMHIFVFTCSILVIRHLVFRST</sequence>
<protein>
    <submittedName>
        <fullName evidence="6">Membrane protein S20</fullName>
    </submittedName>
</protein>
<feature type="transmembrane region" description="Helical" evidence="5">
    <location>
        <begin position="191"/>
        <end position="211"/>
    </location>
</feature>
<comment type="subcellular location">
    <subcellularLocation>
        <location evidence="1">Membrane</location>
        <topology evidence="1">Multi-pass membrane protein</topology>
    </subcellularLocation>
</comment>
<feature type="transmembrane region" description="Helical" evidence="5">
    <location>
        <begin position="83"/>
        <end position="99"/>
    </location>
</feature>
<keyword evidence="7" id="KW-1185">Reference proteome</keyword>
<keyword evidence="2 5" id="KW-0812">Transmembrane</keyword>
<evidence type="ECO:0000256" key="4">
    <source>
        <dbReference type="ARBA" id="ARBA00023136"/>
    </source>
</evidence>
<dbReference type="EMBL" id="FJ483967">
    <property type="protein sequence ID" value="AEV80995.1"/>
    <property type="molecule type" value="Genomic_DNA"/>
</dbReference>
<keyword evidence="4 5" id="KW-0472">Membrane</keyword>
<dbReference type="GO" id="GO:0016020">
    <property type="term" value="C:membrane"/>
    <property type="evidence" value="ECO:0007669"/>
    <property type="project" value="UniProtKB-SubCell"/>
</dbReference>
<evidence type="ECO:0000256" key="3">
    <source>
        <dbReference type="ARBA" id="ARBA00022989"/>
    </source>
</evidence>
<dbReference type="Pfam" id="PF01027">
    <property type="entry name" value="Bax1-I"/>
    <property type="match status" value="1"/>
</dbReference>
<evidence type="ECO:0000256" key="5">
    <source>
        <dbReference type="SAM" id="Phobius"/>
    </source>
</evidence>
<dbReference type="Proteomes" id="UP000097892">
    <property type="component" value="Segment"/>
</dbReference>
<feature type="transmembrane region" description="Helical" evidence="5">
    <location>
        <begin position="232"/>
        <end position="251"/>
    </location>
</feature>
<proteinExistence type="predicted"/>
<dbReference type="OrthoDB" id="35667at10239"/>
<organism evidence="6 7">
    <name type="scientific">Saimiriine betaherpesvirus 4</name>
    <dbReference type="NCBI Taxonomy" id="1535247"/>
    <lineage>
        <taxon>Viruses</taxon>
        <taxon>Duplodnaviria</taxon>
        <taxon>Heunggongvirae</taxon>
        <taxon>Peploviricota</taxon>
        <taxon>Herviviricetes</taxon>
        <taxon>Herpesvirales</taxon>
        <taxon>Orthoherpesviridae</taxon>
        <taxon>Betaherpesvirinae</taxon>
        <taxon>Cytomegalovirus</taxon>
        <taxon>Cytomegalovirus saimiriinebeta4</taxon>
    </lineage>
</organism>
<accession>G8XT46</accession>
<dbReference type="GeneID" id="11464363"/>
<dbReference type="InterPro" id="IPR006214">
    <property type="entry name" value="Bax_inhibitor_1-related"/>
</dbReference>
<keyword evidence="3 5" id="KW-1133">Transmembrane helix</keyword>
<evidence type="ECO:0000313" key="7">
    <source>
        <dbReference type="Proteomes" id="UP000097892"/>
    </source>
</evidence>
<feature type="transmembrane region" description="Helical" evidence="5">
    <location>
        <begin position="52"/>
        <end position="77"/>
    </location>
</feature>
<name>G8XT46_9BETA</name>
<feature type="transmembrane region" description="Helical" evidence="5">
    <location>
        <begin position="140"/>
        <end position="156"/>
    </location>
</feature>
<evidence type="ECO:0000313" key="6">
    <source>
        <dbReference type="EMBL" id="AEV80995.1"/>
    </source>
</evidence>
<dbReference type="KEGG" id="vg:11464363"/>
<evidence type="ECO:0000256" key="1">
    <source>
        <dbReference type="ARBA" id="ARBA00004141"/>
    </source>
</evidence>
<dbReference type="RefSeq" id="YP_004940304.1">
    <property type="nucleotide sequence ID" value="NC_016448.1"/>
</dbReference>
<reference evidence="6" key="1">
    <citation type="submission" date="2011-12" db="EMBL/GenBank/DDBJ databases">
        <title>Comparative genomics of primate cytomegaloviruses.</title>
        <authorList>
            <person name="Davison A.J."/>
            <person name="Holton M."/>
            <person name="Dolan A."/>
            <person name="Dargan D.J."/>
            <person name="Gatherer D."/>
            <person name="Hayward G.S."/>
        </authorList>
    </citation>
    <scope>NUCLEOTIDE SEQUENCE [LARGE SCALE GENOMIC DNA]</scope>
    <source>
        <strain evidence="6">SqSHV</strain>
    </source>
</reference>
<feature type="transmembrane region" description="Helical" evidence="5">
    <location>
        <begin position="111"/>
        <end position="134"/>
    </location>
</feature>
<evidence type="ECO:0000256" key="2">
    <source>
        <dbReference type="ARBA" id="ARBA00022692"/>
    </source>
</evidence>
<feature type="transmembrane region" description="Helical" evidence="5">
    <location>
        <begin position="168"/>
        <end position="185"/>
    </location>
</feature>
<gene>
    <name evidence="6" type="primary">S20</name>
</gene>